<comment type="caution">
    <text evidence="1">The sequence shown here is derived from an EMBL/GenBank/DDBJ whole genome shotgun (WGS) entry which is preliminary data.</text>
</comment>
<accession>A0ABR6CRH2</accession>
<sequence>MAIIPLKQTVTIRRPGVQNEWGESTATTFTLKCRFEDSNKLTRRTTYQSGFPAIMAEEVVTVAQITFDKFADVRLNDEILYTDESGMQRLYLPLNIERIRGLNGKPLLTVVSV</sequence>
<dbReference type="RefSeq" id="WP_182502973.1">
    <property type="nucleotide sequence ID" value="NZ_JACJHX010000008.1"/>
</dbReference>
<proteinExistence type="predicted"/>
<dbReference type="Proteomes" id="UP000626697">
    <property type="component" value="Unassembled WGS sequence"/>
</dbReference>
<name>A0ABR6CRH2_9BACI</name>
<reference evidence="1 2" key="1">
    <citation type="submission" date="2020-08" db="EMBL/GenBank/DDBJ databases">
        <title>Genomic Encyclopedia of Type Strains, Phase IV (KMG-IV): sequencing the most valuable type-strain genomes for metagenomic binning, comparative biology and taxonomic classification.</title>
        <authorList>
            <person name="Goeker M."/>
        </authorList>
    </citation>
    <scope>NUCLEOTIDE SEQUENCE [LARGE SCALE GENOMIC DNA]</scope>
    <source>
        <strain evidence="1 2">DSM 105481</strain>
    </source>
</reference>
<dbReference type="EMBL" id="JACJHX010000008">
    <property type="protein sequence ID" value="MBA9027521.1"/>
    <property type="molecule type" value="Genomic_DNA"/>
</dbReference>
<evidence type="ECO:0000313" key="2">
    <source>
        <dbReference type="Proteomes" id="UP000626697"/>
    </source>
</evidence>
<keyword evidence="2" id="KW-1185">Reference proteome</keyword>
<protein>
    <recommendedName>
        <fullName evidence="3">Phage head-tail adapter protein</fullName>
    </recommendedName>
</protein>
<evidence type="ECO:0000313" key="1">
    <source>
        <dbReference type="EMBL" id="MBA9027521.1"/>
    </source>
</evidence>
<evidence type="ECO:0008006" key="3">
    <source>
        <dbReference type="Google" id="ProtNLM"/>
    </source>
</evidence>
<organism evidence="1 2">
    <name type="scientific">Peribacillus huizhouensis</name>
    <dbReference type="NCBI Taxonomy" id="1501239"/>
    <lineage>
        <taxon>Bacteria</taxon>
        <taxon>Bacillati</taxon>
        <taxon>Bacillota</taxon>
        <taxon>Bacilli</taxon>
        <taxon>Bacillales</taxon>
        <taxon>Bacillaceae</taxon>
        <taxon>Peribacillus</taxon>
    </lineage>
</organism>
<gene>
    <name evidence="1" type="ORF">HNP81_002811</name>
</gene>